<sequence>MNVLAILLTACSITWANAFVPAVHHTRRGTCLNQEEFGSNFGGNGMGGGIEEIEFTIYPDGRVVEVVRGVKGASCEKLTENIHKALGSVTYSEKTEEYFEQELVVDNTINIKAGEWDGSSSW</sequence>
<dbReference type="EMBL" id="JALLPJ020000921">
    <property type="protein sequence ID" value="KAL3779732.1"/>
    <property type="molecule type" value="Genomic_DNA"/>
</dbReference>
<name>A0ABD3NVS4_9STRA</name>
<protein>
    <submittedName>
        <fullName evidence="2">Uncharacterized protein</fullName>
    </submittedName>
</protein>
<keyword evidence="3" id="KW-1185">Reference proteome</keyword>
<dbReference type="Proteomes" id="UP001530400">
    <property type="component" value="Unassembled WGS sequence"/>
</dbReference>
<feature type="signal peptide" evidence="1">
    <location>
        <begin position="1"/>
        <end position="18"/>
    </location>
</feature>
<accession>A0ABD3NVS4</accession>
<dbReference type="Pfam" id="PF11211">
    <property type="entry name" value="DUF2997"/>
    <property type="match status" value="1"/>
</dbReference>
<reference evidence="2 3" key="1">
    <citation type="submission" date="2024-10" db="EMBL/GenBank/DDBJ databases">
        <title>Updated reference genomes for cyclostephanoid diatoms.</title>
        <authorList>
            <person name="Roberts W.R."/>
            <person name="Alverson A.J."/>
        </authorList>
    </citation>
    <scope>NUCLEOTIDE SEQUENCE [LARGE SCALE GENOMIC DNA]</scope>
    <source>
        <strain evidence="2 3">AJA010-31</strain>
    </source>
</reference>
<proteinExistence type="predicted"/>
<comment type="caution">
    <text evidence="2">The sequence shown here is derived from an EMBL/GenBank/DDBJ whole genome shotgun (WGS) entry which is preliminary data.</text>
</comment>
<gene>
    <name evidence="2" type="ORF">ACHAWO_011589</name>
</gene>
<dbReference type="AlphaFoldDB" id="A0ABD3NVS4"/>
<dbReference type="InterPro" id="IPR021375">
    <property type="entry name" value="DUF2997"/>
</dbReference>
<evidence type="ECO:0000256" key="1">
    <source>
        <dbReference type="SAM" id="SignalP"/>
    </source>
</evidence>
<keyword evidence="1" id="KW-0732">Signal</keyword>
<organism evidence="2 3">
    <name type="scientific">Cyclotella atomus</name>
    <dbReference type="NCBI Taxonomy" id="382360"/>
    <lineage>
        <taxon>Eukaryota</taxon>
        <taxon>Sar</taxon>
        <taxon>Stramenopiles</taxon>
        <taxon>Ochrophyta</taxon>
        <taxon>Bacillariophyta</taxon>
        <taxon>Coscinodiscophyceae</taxon>
        <taxon>Thalassiosirophycidae</taxon>
        <taxon>Stephanodiscales</taxon>
        <taxon>Stephanodiscaceae</taxon>
        <taxon>Cyclotella</taxon>
    </lineage>
</organism>
<evidence type="ECO:0000313" key="3">
    <source>
        <dbReference type="Proteomes" id="UP001530400"/>
    </source>
</evidence>
<feature type="chain" id="PRO_5044878110" evidence="1">
    <location>
        <begin position="19"/>
        <end position="122"/>
    </location>
</feature>
<evidence type="ECO:0000313" key="2">
    <source>
        <dbReference type="EMBL" id="KAL3779732.1"/>
    </source>
</evidence>